<evidence type="ECO:0000256" key="6">
    <source>
        <dbReference type="ARBA" id="ARBA00023136"/>
    </source>
</evidence>
<dbReference type="PANTHER" id="PTHR11003:SF110">
    <property type="entry name" value="POTASSIUM CHANNEL DOMAIN-CONTAINING PROTEIN"/>
    <property type="match status" value="1"/>
</dbReference>
<feature type="transmembrane region" description="Helical" evidence="10">
    <location>
        <begin position="278"/>
        <end position="300"/>
    </location>
</feature>
<feature type="transmembrane region" description="Helical" evidence="10">
    <location>
        <begin position="330"/>
        <end position="357"/>
    </location>
</feature>
<dbReference type="Proteomes" id="UP000035680">
    <property type="component" value="Unassembled WGS sequence"/>
</dbReference>
<dbReference type="WBParaSite" id="SVE_0118600.1">
    <property type="protein sequence ID" value="SVE_0118600.1"/>
    <property type="gene ID" value="SVE_0118600"/>
</dbReference>
<dbReference type="GO" id="GO:0015271">
    <property type="term" value="F:outward rectifier potassium channel activity"/>
    <property type="evidence" value="ECO:0007669"/>
    <property type="project" value="TreeGrafter"/>
</dbReference>
<sequence>MDEQFREIEGLLECTDHVQSRSFKKYAKIIIPHVVLVLTVCLYAIIGSLIFYHFEAPHEEKLKNNGVRHIDNLRRDLIQTMWKFKTVNTNSYITSESIHDFYINMESKLEEFNSDVFKAFKDQYVRYDNVKVTSNYTNQLNSRSRKYRKTNSMSDKNGQLWTHSSSLFFAATTMATIGYGNIVPVTPQGRIACVIFALFGAPLAIITIGDLGKFLSECTIWLYKNIIKVRKTINLYYTRWSKIRKGVTTEIDETVSTHDSVGHSNIDWDDLDKTEVPVLLVFAILLLYIALGGILFAILESWTYMDAFYYCFVSLTTIGFGDFVPERHEYIVIMLAYLFVGLAVTTMCIDLVGIQYIQKIHYFGRKFRGTDILQLLKRKRMIERRIALGQGEEILQMCLTQMTKEQNQQQIPLKNMVSYAKKDIPKKYANTSFLSSNNSFVSSISNNITNPSCKGDIAIISEKDCFSIAISCSIPTIFTGSLPDSPYTISSASRRSMMYERFRDRESSWIESGPDISFHCSISTSPSVYERQFQYDNRHSLSPSLDSFKYTFPIDSVPSPDFKDLIGSEDKIRRSFSCGEIGGYMKTVVSSEESLNTQSSISVRKSLSICGNMNMCFHAMECFNSTSPLYCHCIPLNLHASSPNFLLMFKGVPENTALSSCELETSLNLVNFVNSPKLFDAIRCIEEKPLMKPSIVLYNGENETNILCSNLEEVSYHEHTHLDGSLIQSLKKWLLLPRQERKQSYYIGDSIIQPLDIRRGEPILKRKKHERTARKKNKKHKIDWLNISPRTPFLGSISPTSSAIYSRRTSIVLHSPNQIHGLSQISTNNNNNITTGLHCMINWEQPIQNVENESLENVFYSPVKSLENLEKPEVQRILEEKRSETWREANISDISEPSHIIFSPMPDAIELTPSIYSDDFELELKTIVEQVSPEPALSSYVSIDEESSTFFEDESSSSSNSPAFDIDLGAFELVNSGMTAESLLNQEEPVIYHKDMPVHSVHHDTVQTEAALENLMNAPKSMLSSVVPPTMVADNYCFVVDGDKVKFGDIMGDDQWWRHTSRPTKYFYSDDMKKFTRVNCITAKGKIISARLAVSSSSHSVPNSATSMIASATSSTLNAGGSGSIHSSTTPRASISISARSSAGFLSGRGEKVSLNNVYKVIRFYSFWKTCTSFHRICTMIDKVTDNKESSSPGFKRRLFVQYLWRNAKPSDKIRVQKEFDPRRQRLLRFVTAENAQKKRSSVVRSEKSEQLLSRSSSIAKRNS</sequence>
<dbReference type="STRING" id="75913.A0A0K0EXD2"/>
<feature type="transmembrane region" description="Helical" evidence="10">
    <location>
        <begin position="160"/>
        <end position="179"/>
    </location>
</feature>
<dbReference type="InterPro" id="IPR003280">
    <property type="entry name" value="2pore_dom_K_chnl"/>
</dbReference>
<reference evidence="12" key="1">
    <citation type="submission" date="2014-07" db="EMBL/GenBank/DDBJ databases">
        <authorList>
            <person name="Martin A.A"/>
            <person name="De Silva N."/>
        </authorList>
    </citation>
    <scope>NUCLEOTIDE SEQUENCE</scope>
</reference>
<dbReference type="PRINTS" id="PR01333">
    <property type="entry name" value="2POREKCHANEL"/>
</dbReference>
<evidence type="ECO:0000313" key="12">
    <source>
        <dbReference type="Proteomes" id="UP000035680"/>
    </source>
</evidence>
<feature type="domain" description="Potassium channel" evidence="11">
    <location>
        <begin position="284"/>
        <end position="355"/>
    </location>
</feature>
<evidence type="ECO:0000259" key="11">
    <source>
        <dbReference type="Pfam" id="PF07885"/>
    </source>
</evidence>
<evidence type="ECO:0000256" key="2">
    <source>
        <dbReference type="ARBA" id="ARBA00022448"/>
    </source>
</evidence>
<evidence type="ECO:0000256" key="9">
    <source>
        <dbReference type="SAM" id="MobiDB-lite"/>
    </source>
</evidence>
<keyword evidence="4 10" id="KW-1133">Transmembrane helix</keyword>
<keyword evidence="3 8" id="KW-0812">Transmembrane</keyword>
<dbReference type="InterPro" id="IPR013099">
    <property type="entry name" value="K_chnl_dom"/>
</dbReference>
<keyword evidence="12" id="KW-1185">Reference proteome</keyword>
<evidence type="ECO:0000256" key="3">
    <source>
        <dbReference type="ARBA" id="ARBA00022692"/>
    </source>
</evidence>
<accession>A0A0K0EXD2</accession>
<comment type="subcellular location">
    <subcellularLocation>
        <location evidence="1">Membrane</location>
        <topology evidence="1">Multi-pass membrane protein</topology>
    </subcellularLocation>
</comment>
<feature type="region of interest" description="Disordered" evidence="9">
    <location>
        <begin position="1236"/>
        <end position="1264"/>
    </location>
</feature>
<feature type="transmembrane region" description="Helical" evidence="10">
    <location>
        <begin position="191"/>
        <end position="209"/>
    </location>
</feature>
<evidence type="ECO:0000256" key="1">
    <source>
        <dbReference type="ARBA" id="ARBA00004141"/>
    </source>
</evidence>
<keyword evidence="7 8" id="KW-0407">Ion channel</keyword>
<dbReference type="PANTHER" id="PTHR11003">
    <property type="entry name" value="POTASSIUM CHANNEL, SUBFAMILY K"/>
    <property type="match status" value="1"/>
</dbReference>
<keyword evidence="6 10" id="KW-0472">Membrane</keyword>
<organism evidence="12 13">
    <name type="scientific">Strongyloides venezuelensis</name>
    <name type="common">Threadworm</name>
    <dbReference type="NCBI Taxonomy" id="75913"/>
    <lineage>
        <taxon>Eukaryota</taxon>
        <taxon>Metazoa</taxon>
        <taxon>Ecdysozoa</taxon>
        <taxon>Nematoda</taxon>
        <taxon>Chromadorea</taxon>
        <taxon>Rhabditida</taxon>
        <taxon>Tylenchina</taxon>
        <taxon>Panagrolaimomorpha</taxon>
        <taxon>Strongyloidoidea</taxon>
        <taxon>Strongyloididae</taxon>
        <taxon>Strongyloides</taxon>
    </lineage>
</organism>
<name>A0A0K0EXD2_STRVS</name>
<feature type="compositionally biased region" description="Polar residues" evidence="9">
    <location>
        <begin position="1252"/>
        <end position="1264"/>
    </location>
</feature>
<evidence type="ECO:0000256" key="5">
    <source>
        <dbReference type="ARBA" id="ARBA00023065"/>
    </source>
</evidence>
<evidence type="ECO:0000256" key="8">
    <source>
        <dbReference type="RuleBase" id="RU003857"/>
    </source>
</evidence>
<dbReference type="GO" id="GO:0022841">
    <property type="term" value="F:potassium ion leak channel activity"/>
    <property type="evidence" value="ECO:0007669"/>
    <property type="project" value="TreeGrafter"/>
</dbReference>
<keyword evidence="5 8" id="KW-0406">Ion transport</keyword>
<dbReference type="Gene3D" id="1.10.287.70">
    <property type="match status" value="1"/>
</dbReference>
<dbReference type="SUPFAM" id="SSF81324">
    <property type="entry name" value="Voltage-gated potassium channels"/>
    <property type="match status" value="2"/>
</dbReference>
<dbReference type="GO" id="GO:0005886">
    <property type="term" value="C:plasma membrane"/>
    <property type="evidence" value="ECO:0007669"/>
    <property type="project" value="TreeGrafter"/>
</dbReference>
<protein>
    <submittedName>
        <fullName evidence="13">Potassium channel subfamily K member 18 (inferred by orthology to a human protein)</fullName>
    </submittedName>
</protein>
<dbReference type="GO" id="GO:0030322">
    <property type="term" value="P:stabilization of membrane potential"/>
    <property type="evidence" value="ECO:0007669"/>
    <property type="project" value="TreeGrafter"/>
</dbReference>
<evidence type="ECO:0000256" key="7">
    <source>
        <dbReference type="ARBA" id="ARBA00023303"/>
    </source>
</evidence>
<comment type="similarity">
    <text evidence="8">Belongs to the two pore domain potassium channel (TC 1.A.1.8) family.</text>
</comment>
<keyword evidence="2 8" id="KW-0813">Transport</keyword>
<reference evidence="13" key="2">
    <citation type="submission" date="2015-08" db="UniProtKB">
        <authorList>
            <consortium name="WormBaseParasite"/>
        </authorList>
    </citation>
    <scope>IDENTIFICATION</scope>
</reference>
<feature type="domain" description="Potassium channel" evidence="11">
    <location>
        <begin position="158"/>
        <end position="216"/>
    </location>
</feature>
<dbReference type="AlphaFoldDB" id="A0A0K0EXD2"/>
<feature type="transmembrane region" description="Helical" evidence="10">
    <location>
        <begin position="29"/>
        <end position="54"/>
    </location>
</feature>
<evidence type="ECO:0000313" key="13">
    <source>
        <dbReference type="WBParaSite" id="SVE_0118600.1"/>
    </source>
</evidence>
<dbReference type="Pfam" id="PF07885">
    <property type="entry name" value="Ion_trans_2"/>
    <property type="match status" value="2"/>
</dbReference>
<evidence type="ECO:0000256" key="4">
    <source>
        <dbReference type="ARBA" id="ARBA00022989"/>
    </source>
</evidence>
<proteinExistence type="inferred from homology"/>
<evidence type="ECO:0000256" key="10">
    <source>
        <dbReference type="SAM" id="Phobius"/>
    </source>
</evidence>